<dbReference type="Proteomes" id="UP000627369">
    <property type="component" value="Unassembled WGS sequence"/>
</dbReference>
<dbReference type="InterPro" id="IPR011322">
    <property type="entry name" value="N-reg_PII-like_a/b"/>
</dbReference>
<dbReference type="GO" id="GO:0005507">
    <property type="term" value="F:copper ion binding"/>
    <property type="evidence" value="ECO:0007669"/>
    <property type="project" value="TreeGrafter"/>
</dbReference>
<reference evidence="2" key="2">
    <citation type="submission" date="2020-09" db="EMBL/GenBank/DDBJ databases">
        <authorList>
            <person name="Sun Q."/>
            <person name="Zhou Y."/>
        </authorList>
    </citation>
    <scope>NUCLEOTIDE SEQUENCE</scope>
    <source>
        <strain evidence="2">CGMCC 4.7398</strain>
    </source>
</reference>
<name>A0A919FZ85_9MICO</name>
<dbReference type="SUPFAM" id="SSF54913">
    <property type="entry name" value="GlnB-like"/>
    <property type="match status" value="1"/>
</dbReference>
<dbReference type="PANTHER" id="PTHR23419">
    <property type="entry name" value="DIVALENT CATION TOLERANCE CUTA-RELATED"/>
    <property type="match status" value="1"/>
</dbReference>
<sequence>MNGRARSLAGMATDDAATFEFCQVMTTCSSRADAEALGRAVVEARLAPCAQVEGPITSTFWWEGAIQVEEEWRVVLKTPTERYQALAQHIRDNHTYDVPEIVSLPILTGAPDYLEWMRSETRPS</sequence>
<reference evidence="2" key="1">
    <citation type="journal article" date="2014" name="Int. J. Syst. Evol. Microbiol.">
        <title>Complete genome sequence of Corynebacterium casei LMG S-19264T (=DSM 44701T), isolated from a smear-ripened cheese.</title>
        <authorList>
            <consortium name="US DOE Joint Genome Institute (JGI-PGF)"/>
            <person name="Walter F."/>
            <person name="Albersmeier A."/>
            <person name="Kalinowski J."/>
            <person name="Ruckert C."/>
        </authorList>
    </citation>
    <scope>NUCLEOTIDE SEQUENCE</scope>
    <source>
        <strain evidence="2">CGMCC 4.7398</strain>
    </source>
</reference>
<proteinExistence type="inferred from homology"/>
<evidence type="ECO:0000313" key="3">
    <source>
        <dbReference type="Proteomes" id="UP000627369"/>
    </source>
</evidence>
<dbReference type="PANTHER" id="PTHR23419:SF8">
    <property type="entry name" value="FI09726P"/>
    <property type="match status" value="1"/>
</dbReference>
<dbReference type="Pfam" id="PF03091">
    <property type="entry name" value="CutA1"/>
    <property type="match status" value="1"/>
</dbReference>
<evidence type="ECO:0000256" key="1">
    <source>
        <dbReference type="ARBA" id="ARBA00010169"/>
    </source>
</evidence>
<organism evidence="2 3">
    <name type="scientific">Promicromonospora soli</name>
    <dbReference type="NCBI Taxonomy" id="2035533"/>
    <lineage>
        <taxon>Bacteria</taxon>
        <taxon>Bacillati</taxon>
        <taxon>Actinomycetota</taxon>
        <taxon>Actinomycetes</taxon>
        <taxon>Micrococcales</taxon>
        <taxon>Promicromonosporaceae</taxon>
        <taxon>Promicromonospora</taxon>
    </lineage>
</organism>
<dbReference type="Gene3D" id="3.30.70.120">
    <property type="match status" value="1"/>
</dbReference>
<evidence type="ECO:0000313" key="2">
    <source>
        <dbReference type="EMBL" id="GHH75262.1"/>
    </source>
</evidence>
<accession>A0A919FZ85</accession>
<dbReference type="EMBL" id="BNAS01000004">
    <property type="protein sequence ID" value="GHH75262.1"/>
    <property type="molecule type" value="Genomic_DNA"/>
</dbReference>
<keyword evidence="3" id="KW-1185">Reference proteome</keyword>
<dbReference type="InterPro" id="IPR004323">
    <property type="entry name" value="Ion_tolerance_CutA"/>
</dbReference>
<gene>
    <name evidence="2" type="primary">cutA</name>
    <name evidence="2" type="ORF">GCM10017772_31180</name>
</gene>
<dbReference type="InterPro" id="IPR015867">
    <property type="entry name" value="N-reg_PII/ATP_PRibTrfase_C"/>
</dbReference>
<dbReference type="AlphaFoldDB" id="A0A919FZ85"/>
<protein>
    <submittedName>
        <fullName evidence="2">Divalent cation tolerance protein</fullName>
    </submittedName>
</protein>
<comment type="similarity">
    <text evidence="1">Belongs to the CutA family.</text>
</comment>
<comment type="caution">
    <text evidence="2">The sequence shown here is derived from an EMBL/GenBank/DDBJ whole genome shotgun (WGS) entry which is preliminary data.</text>
</comment>
<dbReference type="GO" id="GO:0010038">
    <property type="term" value="P:response to metal ion"/>
    <property type="evidence" value="ECO:0007669"/>
    <property type="project" value="InterPro"/>
</dbReference>